<gene>
    <name evidence="1" type="ORF">M5K25_019863</name>
</gene>
<dbReference type="Proteomes" id="UP001552299">
    <property type="component" value="Unassembled WGS sequence"/>
</dbReference>
<evidence type="ECO:0000313" key="2">
    <source>
        <dbReference type="Proteomes" id="UP001552299"/>
    </source>
</evidence>
<reference evidence="1 2" key="1">
    <citation type="journal article" date="2024" name="Plant Biotechnol. J.">
        <title>Dendrobium thyrsiflorum genome and its molecular insights into genes involved in important horticultural traits.</title>
        <authorList>
            <person name="Chen B."/>
            <person name="Wang J.Y."/>
            <person name="Zheng P.J."/>
            <person name="Li K.L."/>
            <person name="Liang Y.M."/>
            <person name="Chen X.F."/>
            <person name="Zhang C."/>
            <person name="Zhao X."/>
            <person name="He X."/>
            <person name="Zhang G.Q."/>
            <person name="Liu Z.J."/>
            <person name="Xu Q."/>
        </authorList>
    </citation>
    <scope>NUCLEOTIDE SEQUENCE [LARGE SCALE GENOMIC DNA]</scope>
    <source>
        <strain evidence="1">GZMU011</strain>
    </source>
</reference>
<sequence>MSQTLSSVLAARRAITYTQVRLKGVALGRYVKGYKRSLRTICILDTRMPSRHKADNKPDSLSGSSKVDKQAFCFTNQPSWIRKTLKNGKLHQFQRKAGSLVHFGDDRVADALEFLHLVIKLISLSQLITFKPLDSLINGIFNLLLVISSKLRGNLLILDGVPHIVRIILQCVLRLHLFLVLLVLRLVLFSFLNHLLNLLLAQTALVIGDGDLILLPSCFILSRNIQDTIGINVKANSNLGNTPGSRDGGVPWNQNCHDTTGSLQTKGERSNVKEEKVLNLLITFTAQDGSLNSSTISNCFIRVDALAELLPIEKVLQKLLHLRNPSGPSNQNNIMNSALVHLCIPQALLHRFHTLPEEIHVKFLKPGTSDCGVEINALIERINFNCGLSSGR</sequence>
<keyword evidence="2" id="KW-1185">Reference proteome</keyword>
<accession>A0ABD0UG20</accession>
<name>A0ABD0UG20_DENTH</name>
<dbReference type="EMBL" id="JANQDX010000015">
    <property type="protein sequence ID" value="KAL0911704.1"/>
    <property type="molecule type" value="Genomic_DNA"/>
</dbReference>
<dbReference type="Pfam" id="PF10712">
    <property type="entry name" value="NAD-GH"/>
    <property type="match status" value="2"/>
</dbReference>
<comment type="caution">
    <text evidence="1">The sequence shown here is derived from an EMBL/GenBank/DDBJ whole genome shotgun (WGS) entry which is preliminary data.</text>
</comment>
<evidence type="ECO:0000313" key="1">
    <source>
        <dbReference type="EMBL" id="KAL0911704.1"/>
    </source>
</evidence>
<organism evidence="1 2">
    <name type="scientific">Dendrobium thyrsiflorum</name>
    <name type="common">Pinecone-like raceme dendrobium</name>
    <name type="synonym">Orchid</name>
    <dbReference type="NCBI Taxonomy" id="117978"/>
    <lineage>
        <taxon>Eukaryota</taxon>
        <taxon>Viridiplantae</taxon>
        <taxon>Streptophyta</taxon>
        <taxon>Embryophyta</taxon>
        <taxon>Tracheophyta</taxon>
        <taxon>Spermatophyta</taxon>
        <taxon>Magnoliopsida</taxon>
        <taxon>Liliopsida</taxon>
        <taxon>Asparagales</taxon>
        <taxon>Orchidaceae</taxon>
        <taxon>Epidendroideae</taxon>
        <taxon>Malaxideae</taxon>
        <taxon>Dendrobiinae</taxon>
        <taxon>Dendrobium</taxon>
    </lineage>
</organism>
<dbReference type="InterPro" id="IPR019651">
    <property type="entry name" value="Glutamate_DH_NAD-spec"/>
</dbReference>
<dbReference type="AlphaFoldDB" id="A0ABD0UG20"/>
<protein>
    <submittedName>
        <fullName evidence="1">Uncharacterized protein</fullName>
    </submittedName>
</protein>
<proteinExistence type="predicted"/>